<dbReference type="PANTHER" id="PTHR18964:SF149">
    <property type="entry name" value="BIFUNCTIONAL UDP-N-ACETYLGLUCOSAMINE 2-EPIMERASE_N-ACETYLMANNOSAMINE KINASE"/>
    <property type="match status" value="1"/>
</dbReference>
<dbReference type="InterPro" id="IPR049874">
    <property type="entry name" value="ROK_cs"/>
</dbReference>
<name>A0A0S7BG72_9CHLR</name>
<gene>
    <name evidence="2" type="ORF">LARV_01248</name>
</gene>
<keyword evidence="3" id="KW-1185">Reference proteome</keyword>
<accession>A0A0S7BG72</accession>
<dbReference type="SUPFAM" id="SSF53067">
    <property type="entry name" value="Actin-like ATPase domain"/>
    <property type="match status" value="1"/>
</dbReference>
<evidence type="ECO:0000313" key="2">
    <source>
        <dbReference type="EMBL" id="GAP13494.1"/>
    </source>
</evidence>
<dbReference type="InterPro" id="IPR000600">
    <property type="entry name" value="ROK"/>
</dbReference>
<dbReference type="PANTHER" id="PTHR18964">
    <property type="entry name" value="ROK (REPRESSOR, ORF, KINASE) FAMILY"/>
    <property type="match status" value="1"/>
</dbReference>
<dbReference type="InterPro" id="IPR036388">
    <property type="entry name" value="WH-like_DNA-bd_sf"/>
</dbReference>
<sequence length="417" mass="44938">MKYKKPTPQDLRRVNRAEILRKIYFEGPISRLEVSQQIGISPATVTNIVNALLEKKILIESGIKRSEGGRPSTLITINPDYGYFFGIEVGETFIQVELFDILFNSCQGASYPLVEPQINSRQIVSGMLQGIEEVMKKAGIQEKDVIGAGIGFPGMVDPAKGVSIFTPNWGWHNVSITSALRKRLSIPMYLDNGAKAMAMGEALFGAGRGVNNLAVLLVGTGVGSGIITGRELFRGSSNNAGEFGHTTLNVDGPLCRCGSHGCMEVYIGANGIIDRYCGLIHDEKQPSRGDQAAFIQYLIAEAERGKPEAVQTIDETIRYLGVSIANLINAVNPELLLLGGWSGLLLGVKYLTRIEEVVSRYALQQSLAKTTIRLCQLGQGAVAKGAAALVLEHFFETAGESEAFMVGGEAIDKASKA</sequence>
<dbReference type="OrthoDB" id="9796533at2"/>
<evidence type="ECO:0000313" key="3">
    <source>
        <dbReference type="Proteomes" id="UP000055060"/>
    </source>
</evidence>
<evidence type="ECO:0000256" key="1">
    <source>
        <dbReference type="ARBA" id="ARBA00006479"/>
    </source>
</evidence>
<proteinExistence type="inferred from homology"/>
<dbReference type="Proteomes" id="UP000055060">
    <property type="component" value="Unassembled WGS sequence"/>
</dbReference>
<dbReference type="SUPFAM" id="SSF46785">
    <property type="entry name" value="Winged helix' DNA-binding domain"/>
    <property type="match status" value="1"/>
</dbReference>
<protein>
    <submittedName>
        <fullName evidence="2">Transcriptional regulator/sugar kinase</fullName>
    </submittedName>
</protein>
<dbReference type="GO" id="GO:0016301">
    <property type="term" value="F:kinase activity"/>
    <property type="evidence" value="ECO:0007669"/>
    <property type="project" value="UniProtKB-KW"/>
</dbReference>
<organism evidence="2">
    <name type="scientific">Longilinea arvoryzae</name>
    <dbReference type="NCBI Taxonomy" id="360412"/>
    <lineage>
        <taxon>Bacteria</taxon>
        <taxon>Bacillati</taxon>
        <taxon>Chloroflexota</taxon>
        <taxon>Anaerolineae</taxon>
        <taxon>Anaerolineales</taxon>
        <taxon>Anaerolineaceae</taxon>
        <taxon>Longilinea</taxon>
    </lineage>
</organism>
<dbReference type="AlphaFoldDB" id="A0A0S7BG72"/>
<dbReference type="InterPro" id="IPR036390">
    <property type="entry name" value="WH_DNA-bd_sf"/>
</dbReference>
<dbReference type="EMBL" id="DF967972">
    <property type="protein sequence ID" value="GAP13494.1"/>
    <property type="molecule type" value="Genomic_DNA"/>
</dbReference>
<keyword evidence="2" id="KW-0808">Transferase</keyword>
<keyword evidence="2" id="KW-0418">Kinase</keyword>
<comment type="similarity">
    <text evidence="1">Belongs to the ROK (NagC/XylR) family.</text>
</comment>
<dbReference type="PROSITE" id="PS01125">
    <property type="entry name" value="ROK"/>
    <property type="match status" value="1"/>
</dbReference>
<dbReference type="RefSeq" id="WP_083522364.1">
    <property type="nucleotide sequence ID" value="NZ_DF967972.1"/>
</dbReference>
<dbReference type="Pfam" id="PF00480">
    <property type="entry name" value="ROK"/>
    <property type="match status" value="1"/>
</dbReference>
<dbReference type="STRING" id="360412.LARV_01248"/>
<dbReference type="Gene3D" id="1.10.10.10">
    <property type="entry name" value="Winged helix-like DNA-binding domain superfamily/Winged helix DNA-binding domain"/>
    <property type="match status" value="1"/>
</dbReference>
<dbReference type="Gene3D" id="3.30.420.40">
    <property type="match status" value="2"/>
</dbReference>
<reference evidence="2" key="1">
    <citation type="submission" date="2015-07" db="EMBL/GenBank/DDBJ databases">
        <title>Draft Genome Sequences of Anaerolinea thermolimosa IMO-1, Bellilinea caldifistulae GOMI-1, Leptolinea tardivitalis YMTK-2, Levilinea saccharolytica KIBI-1,Longilinea arvoryzae KOME-1, Previously Described as Members of the Anaerolineaceae (Chloroflexi).</title>
        <authorList>
            <person name="Sekiguchi Y."/>
            <person name="Ohashi A."/>
            <person name="Matsuura N."/>
            <person name="Tourlousse M.D."/>
        </authorList>
    </citation>
    <scope>NUCLEOTIDE SEQUENCE [LARGE SCALE GENOMIC DNA]</scope>
    <source>
        <strain evidence="2">KOME-1</strain>
    </source>
</reference>
<dbReference type="InterPro" id="IPR043129">
    <property type="entry name" value="ATPase_NBD"/>
</dbReference>